<feature type="region of interest" description="Disordered" evidence="5">
    <location>
        <begin position="491"/>
        <end position="553"/>
    </location>
</feature>
<organism evidence="9 10">
    <name type="scientific">Micromonospora ureilytica</name>
    <dbReference type="NCBI Taxonomy" id="709868"/>
    <lineage>
        <taxon>Bacteria</taxon>
        <taxon>Bacillati</taxon>
        <taxon>Actinomycetota</taxon>
        <taxon>Actinomycetes</taxon>
        <taxon>Micromonosporales</taxon>
        <taxon>Micromonosporaceae</taxon>
        <taxon>Micromonospora</taxon>
    </lineage>
</organism>
<dbReference type="Pfam" id="PF07282">
    <property type="entry name" value="Cas12f1-like_TNB"/>
    <property type="match status" value="1"/>
</dbReference>
<keyword evidence="2" id="KW-0815">Transposition</keyword>
<keyword evidence="6" id="KW-0812">Transmembrane</keyword>
<feature type="domain" description="Probable transposase IS891/IS1136/IS1341" evidence="7">
    <location>
        <begin position="270"/>
        <end position="385"/>
    </location>
</feature>
<feature type="compositionally biased region" description="Basic residues" evidence="5">
    <location>
        <begin position="317"/>
        <end position="357"/>
    </location>
</feature>
<dbReference type="EMBL" id="QDGB01000237">
    <property type="protein sequence ID" value="RQX16907.1"/>
    <property type="molecule type" value="Genomic_DNA"/>
</dbReference>
<dbReference type="GO" id="GO:0032196">
    <property type="term" value="P:transposition"/>
    <property type="evidence" value="ECO:0007669"/>
    <property type="project" value="UniProtKB-KW"/>
</dbReference>
<comment type="caution">
    <text evidence="9">The sequence shown here is derived from an EMBL/GenBank/DDBJ whole genome shotgun (WGS) entry which is preliminary data.</text>
</comment>
<evidence type="ECO:0000256" key="4">
    <source>
        <dbReference type="ARBA" id="ARBA00023172"/>
    </source>
</evidence>
<accession>A0A3N9YBX7</accession>
<feature type="region of interest" description="Disordered" evidence="5">
    <location>
        <begin position="315"/>
        <end position="359"/>
    </location>
</feature>
<evidence type="ECO:0000256" key="5">
    <source>
        <dbReference type="SAM" id="MobiDB-lite"/>
    </source>
</evidence>
<evidence type="ECO:0000256" key="6">
    <source>
        <dbReference type="SAM" id="Phobius"/>
    </source>
</evidence>
<dbReference type="GO" id="GO:0003677">
    <property type="term" value="F:DNA binding"/>
    <property type="evidence" value="ECO:0007669"/>
    <property type="project" value="UniProtKB-KW"/>
</dbReference>
<evidence type="ECO:0000259" key="7">
    <source>
        <dbReference type="Pfam" id="PF01385"/>
    </source>
</evidence>
<dbReference type="AlphaFoldDB" id="A0A3N9YBX7"/>
<dbReference type="GO" id="GO:0006310">
    <property type="term" value="P:DNA recombination"/>
    <property type="evidence" value="ECO:0007669"/>
    <property type="project" value="UniProtKB-KW"/>
</dbReference>
<dbReference type="OrthoDB" id="3324066at2"/>
<evidence type="ECO:0000256" key="3">
    <source>
        <dbReference type="ARBA" id="ARBA00023125"/>
    </source>
</evidence>
<sequence length="553" mass="60647">MGTRHPCSASSGARGHGVGCGTPCARSQIRADRLARENPVPCLDASPAEPSRLVRCPLTFAGLAAGGFVVPVVLGLVVPRRRDPAAPRVVYRTARVALRVTPGQRRRCFGLLRSAGDVWACVLEVNAWRRRRRDAPLSGFQELCRELAASGPGTFAELDSTGARSVLRRFSDAWFAAAKRRKDGDVSAGFPRRRRGLVPVRWYHGTFALDGRQVRIPTGKGAAPLWVRLAREVPYPLEQVRSITLLCEGGRLFLDVSAEIPIATYPTGTGPNPARIAGVDLGIIHPYAVAGPDGAGLLVSGRAIRAEHRMHLADTKARRRAVARRAPKPGQRGSRRWRKHRRRARMVEGRHRRRVRQAQHEAARSVVSWAVERRIGELRVGDPRGVLDIKAGRRHNLRLRQWQIGRLLQVLTDKATLAGVTLRLVNERGTSSTCPACQRRVPKPRGRTLSCPHCRFSGHRDLVAAATIATRSPGGGPTTPTAVVLSEVLTHRRAGRHLPGAGQSRRDPRRPRTARGSVGPRRPAPPPGGESLAHKARIHNDHRTPGERSWTPH</sequence>
<gene>
    <name evidence="9" type="ORF">DDE19_13390</name>
</gene>
<reference evidence="9 10" key="1">
    <citation type="submission" date="2018-04" db="EMBL/GenBank/DDBJ databases">
        <title>Micromonosporas from Atacama Desert.</title>
        <authorList>
            <person name="Carro L."/>
            <person name="Klenk H.-P."/>
            <person name="Goodfellow M."/>
        </authorList>
    </citation>
    <scope>NUCLEOTIDE SEQUENCE [LARGE SCALE GENOMIC DNA]</scope>
    <source>
        <strain evidence="9 10">LB19</strain>
    </source>
</reference>
<keyword evidence="6" id="KW-0472">Membrane</keyword>
<feature type="transmembrane region" description="Helical" evidence="6">
    <location>
        <begin position="58"/>
        <end position="78"/>
    </location>
</feature>
<evidence type="ECO:0000259" key="8">
    <source>
        <dbReference type="Pfam" id="PF07282"/>
    </source>
</evidence>
<keyword evidence="4" id="KW-0233">DNA recombination</keyword>
<dbReference type="Pfam" id="PF01385">
    <property type="entry name" value="OrfB_IS605"/>
    <property type="match status" value="1"/>
</dbReference>
<protein>
    <recommendedName>
        <fullName evidence="11">Transposase</fullName>
    </recommendedName>
</protein>
<dbReference type="RefSeq" id="WP_124819578.1">
    <property type="nucleotide sequence ID" value="NZ_QDGB01000237.1"/>
</dbReference>
<keyword evidence="6" id="KW-1133">Transmembrane helix</keyword>
<dbReference type="InterPro" id="IPR010095">
    <property type="entry name" value="Cas12f1-like_TNB"/>
</dbReference>
<evidence type="ECO:0000313" key="9">
    <source>
        <dbReference type="EMBL" id="RQX16907.1"/>
    </source>
</evidence>
<evidence type="ECO:0000313" key="10">
    <source>
        <dbReference type="Proteomes" id="UP000278981"/>
    </source>
</evidence>
<dbReference type="NCBIfam" id="NF040570">
    <property type="entry name" value="guided_TnpB"/>
    <property type="match status" value="1"/>
</dbReference>
<evidence type="ECO:0008006" key="11">
    <source>
        <dbReference type="Google" id="ProtNLM"/>
    </source>
</evidence>
<name>A0A3N9YBX7_9ACTN</name>
<evidence type="ECO:0000256" key="2">
    <source>
        <dbReference type="ARBA" id="ARBA00022578"/>
    </source>
</evidence>
<feature type="domain" description="Cas12f1-like TNB" evidence="8">
    <location>
        <begin position="405"/>
        <end position="468"/>
    </location>
</feature>
<proteinExistence type="inferred from homology"/>
<keyword evidence="3" id="KW-0238">DNA-binding</keyword>
<dbReference type="InterPro" id="IPR001959">
    <property type="entry name" value="Transposase"/>
</dbReference>
<dbReference type="Proteomes" id="UP000278981">
    <property type="component" value="Unassembled WGS sequence"/>
</dbReference>
<comment type="similarity">
    <text evidence="1">In the C-terminal section; belongs to the transposase 35 family.</text>
</comment>
<evidence type="ECO:0000256" key="1">
    <source>
        <dbReference type="ARBA" id="ARBA00008761"/>
    </source>
</evidence>